<evidence type="ECO:0008006" key="3">
    <source>
        <dbReference type="Google" id="ProtNLM"/>
    </source>
</evidence>
<dbReference type="InterPro" id="IPR023833">
    <property type="entry name" value="Signal_pept_SipW-depend-type"/>
</dbReference>
<evidence type="ECO:0000313" key="2">
    <source>
        <dbReference type="Proteomes" id="UP000291758"/>
    </source>
</evidence>
<dbReference type="KEGG" id="xyl:ET495_11220"/>
<keyword evidence="2" id="KW-1185">Reference proteome</keyword>
<dbReference type="RefSeq" id="WP_129204882.1">
    <property type="nucleotide sequence ID" value="NZ_CP035495.1"/>
</dbReference>
<evidence type="ECO:0000313" key="1">
    <source>
        <dbReference type="EMBL" id="QAY63722.1"/>
    </source>
</evidence>
<name>A0A4P6EM20_9MICO</name>
<dbReference type="AlphaFoldDB" id="A0A4P6EM20"/>
<dbReference type="EMBL" id="CP035495">
    <property type="protein sequence ID" value="QAY63722.1"/>
    <property type="molecule type" value="Genomic_DNA"/>
</dbReference>
<reference evidence="1 2" key="1">
    <citation type="submission" date="2019-01" db="EMBL/GenBank/DDBJ databases">
        <title>Genome sequencing of strain 2JSPR-7.</title>
        <authorList>
            <person name="Heo J."/>
            <person name="Kim S.-J."/>
            <person name="Kim J.-S."/>
            <person name="Hong S.-B."/>
            <person name="Kwon S.-W."/>
        </authorList>
    </citation>
    <scope>NUCLEOTIDE SEQUENCE [LARGE SCALE GENOMIC DNA]</scope>
    <source>
        <strain evidence="1 2">2JSPR-7</strain>
    </source>
</reference>
<protein>
    <recommendedName>
        <fullName evidence="3">Alternate-type signal peptide domain-containing protein</fullName>
    </recommendedName>
</protein>
<accession>A0A4P6EM20</accession>
<gene>
    <name evidence="1" type="ORF">ET495_11220</name>
</gene>
<proteinExistence type="predicted"/>
<organism evidence="1 2">
    <name type="scientific">Xylanimonas allomyrinae</name>
    <dbReference type="NCBI Taxonomy" id="2509459"/>
    <lineage>
        <taxon>Bacteria</taxon>
        <taxon>Bacillati</taxon>
        <taxon>Actinomycetota</taxon>
        <taxon>Actinomycetes</taxon>
        <taxon>Micrococcales</taxon>
        <taxon>Promicromonosporaceae</taxon>
        <taxon>Xylanimonas</taxon>
    </lineage>
</organism>
<dbReference type="Proteomes" id="UP000291758">
    <property type="component" value="Chromosome"/>
</dbReference>
<dbReference type="NCBIfam" id="TIGR04088">
    <property type="entry name" value="cognate_SipW"/>
    <property type="match status" value="1"/>
</dbReference>
<sequence length="180" mass="18198">MNNKTKGWIAAALGGVLLLSTGGTFAVWKATDTIQGARITAGTISLAVDGFEWRFSSDTLEAPEPIAASGAPASFTLPEGATAVGTATISAGVVGLTADLEVGAVTVNGDVDPASLTVEASWAWDGAQSESGTRAEGDAEYTETVEHDGTGTLTVTVTRNVGEPTAAVLDDITVTLTQRA</sequence>